<keyword evidence="2" id="KW-1185">Reference proteome</keyword>
<dbReference type="EMBL" id="SDMP01000020">
    <property type="protein sequence ID" value="RYQ82998.1"/>
    <property type="molecule type" value="Genomic_DNA"/>
</dbReference>
<comment type="caution">
    <text evidence="1">The sequence shown here is derived from an EMBL/GenBank/DDBJ whole genome shotgun (WGS) entry which is preliminary data.</text>
</comment>
<gene>
    <name evidence="1" type="ORF">Ahy_B10g101610</name>
</gene>
<organism evidence="1 2">
    <name type="scientific">Arachis hypogaea</name>
    <name type="common">Peanut</name>
    <dbReference type="NCBI Taxonomy" id="3818"/>
    <lineage>
        <taxon>Eukaryota</taxon>
        <taxon>Viridiplantae</taxon>
        <taxon>Streptophyta</taxon>
        <taxon>Embryophyta</taxon>
        <taxon>Tracheophyta</taxon>
        <taxon>Spermatophyta</taxon>
        <taxon>Magnoliopsida</taxon>
        <taxon>eudicotyledons</taxon>
        <taxon>Gunneridae</taxon>
        <taxon>Pentapetalae</taxon>
        <taxon>rosids</taxon>
        <taxon>fabids</taxon>
        <taxon>Fabales</taxon>
        <taxon>Fabaceae</taxon>
        <taxon>Papilionoideae</taxon>
        <taxon>50 kb inversion clade</taxon>
        <taxon>dalbergioids sensu lato</taxon>
        <taxon>Dalbergieae</taxon>
        <taxon>Pterocarpus clade</taxon>
        <taxon>Arachis</taxon>
    </lineage>
</organism>
<name>A0A444WZX4_ARAHY</name>
<dbReference type="AlphaFoldDB" id="A0A444WZX4"/>
<reference evidence="1 2" key="1">
    <citation type="submission" date="2019-01" db="EMBL/GenBank/DDBJ databases">
        <title>Sequencing of cultivated peanut Arachis hypogaea provides insights into genome evolution and oil improvement.</title>
        <authorList>
            <person name="Chen X."/>
        </authorList>
    </citation>
    <scope>NUCLEOTIDE SEQUENCE [LARGE SCALE GENOMIC DNA]</scope>
    <source>
        <strain evidence="2">cv. Fuhuasheng</strain>
        <tissue evidence="1">Leaves</tissue>
    </source>
</reference>
<evidence type="ECO:0000313" key="1">
    <source>
        <dbReference type="EMBL" id="RYQ82998.1"/>
    </source>
</evidence>
<sequence>MNFRDIRTVGGTIYATYRDAYFTLRLLQDDREFMDAIKEASSWASRSYIRRLFVILLTSNNISRPEHYRIICRVDYVR</sequence>
<protein>
    <submittedName>
        <fullName evidence="1">Uncharacterized protein</fullName>
    </submittedName>
</protein>
<evidence type="ECO:0000313" key="2">
    <source>
        <dbReference type="Proteomes" id="UP000289738"/>
    </source>
</evidence>
<proteinExistence type="predicted"/>
<accession>A0A444WZX4</accession>
<dbReference type="Proteomes" id="UP000289738">
    <property type="component" value="Chromosome B10"/>
</dbReference>